<dbReference type="RefSeq" id="WP_127182614.1">
    <property type="nucleotide sequence ID" value="NZ_CP029078.1"/>
</dbReference>
<name>A0A3Q9L0G1_STRGD</name>
<keyword evidence="4" id="KW-1185">Reference proteome</keyword>
<protein>
    <submittedName>
        <fullName evidence="1">SPOR domain-containing protein</fullName>
    </submittedName>
</protein>
<dbReference type="Proteomes" id="UP000501753">
    <property type="component" value="Chromosome"/>
</dbReference>
<dbReference type="Proteomes" id="UP000271291">
    <property type="component" value="Chromosome"/>
</dbReference>
<proteinExistence type="predicted"/>
<organism evidence="1 3">
    <name type="scientific">Streptomyces griseoviridis</name>
    <dbReference type="NCBI Taxonomy" id="45398"/>
    <lineage>
        <taxon>Bacteria</taxon>
        <taxon>Bacillati</taxon>
        <taxon>Actinomycetota</taxon>
        <taxon>Actinomycetes</taxon>
        <taxon>Kitasatosporales</taxon>
        <taxon>Streptomycetaceae</taxon>
        <taxon>Streptomyces</taxon>
    </lineage>
</organism>
<dbReference type="AlphaFoldDB" id="A0A3Q9L0G1"/>
<evidence type="ECO:0000313" key="3">
    <source>
        <dbReference type="Proteomes" id="UP000271291"/>
    </source>
</evidence>
<reference evidence="1 3" key="2">
    <citation type="submission" date="2018-12" db="EMBL/GenBank/DDBJ databases">
        <title>Streptomyces griseoviridis F1-27 complete genome.</title>
        <authorList>
            <person name="Mariita R.M."/>
            <person name="Sello J.K."/>
        </authorList>
    </citation>
    <scope>NUCLEOTIDE SEQUENCE [LARGE SCALE GENOMIC DNA]</scope>
    <source>
        <strain evidence="1 3">F1-27</strain>
    </source>
</reference>
<dbReference type="EMBL" id="CP034687">
    <property type="protein sequence ID" value="AZS89854.1"/>
    <property type="molecule type" value="Genomic_DNA"/>
</dbReference>
<reference evidence="2 4" key="1">
    <citation type="submission" date="2018-04" db="EMBL/GenBank/DDBJ databases">
        <title>Complete genome sequences of Streptomyces griseoviridis K61 and characterization of antagonistic properties of biological control agents.</title>
        <authorList>
            <person name="Mariita R.M."/>
            <person name="Sello J.K."/>
        </authorList>
    </citation>
    <scope>NUCLEOTIDE SEQUENCE [LARGE SCALE GENOMIC DNA]</scope>
    <source>
        <strain evidence="2 4">K61</strain>
    </source>
</reference>
<gene>
    <name evidence="2" type="ORF">DDJ31_25335</name>
    <name evidence="1" type="ORF">ELQ87_13965</name>
</gene>
<evidence type="ECO:0000313" key="4">
    <source>
        <dbReference type="Proteomes" id="UP000501753"/>
    </source>
</evidence>
<dbReference type="KEGG" id="sgd:ELQ87_13965"/>
<dbReference type="EMBL" id="CP029078">
    <property type="protein sequence ID" value="QCN87868.1"/>
    <property type="molecule type" value="Genomic_DNA"/>
</dbReference>
<evidence type="ECO:0000313" key="2">
    <source>
        <dbReference type="EMBL" id="QCN87868.1"/>
    </source>
</evidence>
<evidence type="ECO:0000313" key="1">
    <source>
        <dbReference type="EMBL" id="AZS89854.1"/>
    </source>
</evidence>
<sequence>MNDGTLTLPWRLIREDDNGNRYSVGRYATQAEAEKMADRLDARGHKQLYWVECIGPNGQGATDTLN</sequence>
<dbReference type="OrthoDB" id="289700at2"/>
<accession>A0A3Q9L0G1</accession>